<protein>
    <submittedName>
        <fullName evidence="1">Uncharacterized protein</fullName>
    </submittedName>
</protein>
<dbReference type="Proteomes" id="UP000005239">
    <property type="component" value="Unassembled WGS sequence"/>
</dbReference>
<organism evidence="1 2">
    <name type="scientific">Pristionchus pacificus</name>
    <name type="common">Parasitic nematode worm</name>
    <dbReference type="NCBI Taxonomy" id="54126"/>
    <lineage>
        <taxon>Eukaryota</taxon>
        <taxon>Metazoa</taxon>
        <taxon>Ecdysozoa</taxon>
        <taxon>Nematoda</taxon>
        <taxon>Chromadorea</taxon>
        <taxon>Rhabditida</taxon>
        <taxon>Rhabditina</taxon>
        <taxon>Diplogasteromorpha</taxon>
        <taxon>Diplogasteroidea</taxon>
        <taxon>Neodiplogasteridae</taxon>
        <taxon>Pristionchus</taxon>
    </lineage>
</organism>
<gene>
    <name evidence="1" type="primary">WBGene00273622</name>
</gene>
<reference evidence="2" key="1">
    <citation type="journal article" date="2008" name="Nat. Genet.">
        <title>The Pristionchus pacificus genome provides a unique perspective on nematode lifestyle and parasitism.</title>
        <authorList>
            <person name="Dieterich C."/>
            <person name="Clifton S.W."/>
            <person name="Schuster L.N."/>
            <person name="Chinwalla A."/>
            <person name="Delehaunty K."/>
            <person name="Dinkelacker I."/>
            <person name="Fulton L."/>
            <person name="Fulton R."/>
            <person name="Godfrey J."/>
            <person name="Minx P."/>
            <person name="Mitreva M."/>
            <person name="Roeseler W."/>
            <person name="Tian H."/>
            <person name="Witte H."/>
            <person name="Yang S.P."/>
            <person name="Wilson R.K."/>
            <person name="Sommer R.J."/>
        </authorList>
    </citation>
    <scope>NUCLEOTIDE SEQUENCE [LARGE SCALE GENOMIC DNA]</scope>
    <source>
        <strain evidence="2">PS312</strain>
    </source>
</reference>
<evidence type="ECO:0000313" key="1">
    <source>
        <dbReference type="EnsemblMetazoa" id="PPA35253.1"/>
    </source>
</evidence>
<evidence type="ECO:0000313" key="2">
    <source>
        <dbReference type="Proteomes" id="UP000005239"/>
    </source>
</evidence>
<name>A0A2A6B5G7_PRIPA</name>
<sequence length="175" mass="20622">MNALLLTALVACALLHATLAQSYPAGHPAAYHTRHHDAYHPRAHYQPRKREFSLWNLLFSASDEYYSNSHEHYYRMRREADNLARVEAGAHAQQDPDGSFHLTDPVAAARPAHHHPAPYDPYAHRPHHHPRMYRKRKSFWDWLLSRSASDEYYSASWEHHYRRRRDANELLRVKA</sequence>
<accession>A0A2A6B5G7</accession>
<proteinExistence type="predicted"/>
<dbReference type="AlphaFoldDB" id="A0A2A6B5G7"/>
<dbReference type="EnsemblMetazoa" id="PPA35253.1">
    <property type="protein sequence ID" value="PPA35253.1"/>
    <property type="gene ID" value="WBGene00273622"/>
</dbReference>
<keyword evidence="2" id="KW-1185">Reference proteome</keyword>
<reference evidence="1" key="2">
    <citation type="submission" date="2022-06" db="UniProtKB">
        <authorList>
            <consortium name="EnsemblMetazoa"/>
        </authorList>
    </citation>
    <scope>IDENTIFICATION</scope>
    <source>
        <strain evidence="1">PS312</strain>
    </source>
</reference>
<accession>A0A8R1ULK2</accession>